<keyword evidence="3" id="KW-1185">Reference proteome</keyword>
<evidence type="ECO:0000313" key="3">
    <source>
        <dbReference type="Proteomes" id="UP000279275"/>
    </source>
</evidence>
<keyword evidence="1" id="KW-0732">Signal</keyword>
<sequence length="231" mass="22696">MRISTKAAANIASTALFVSAAAVTLGATTADAATTCNQTSTATKQDVSTLGVTMNYSKTVQSASIGVGTTVEYTIVVGTTGIGNPYVNQIVDYPPAGFGAPTSAKVTAFHVGGGQVTENVTPTVSGAGWAVNSTGWFVNSGNPVTLVIDYTLPMNTVASDVTSGGISVGGTAGVGTSLPGLTSCFGARINNPGEAITGSANAGGFGSGTNGLSSTGSVSDQIIQIIKTSLS</sequence>
<dbReference type="AlphaFoldDB" id="A0A3M2L8S1"/>
<comment type="caution">
    <text evidence="2">The sequence shown here is derived from an EMBL/GenBank/DDBJ whole genome shotgun (WGS) entry which is preliminary data.</text>
</comment>
<proteinExistence type="predicted"/>
<gene>
    <name evidence="2" type="ORF">EBN03_09910</name>
</gene>
<dbReference type="RefSeq" id="WP_122187643.1">
    <property type="nucleotide sequence ID" value="NZ_RFFH01000003.1"/>
</dbReference>
<accession>A0A3M2L8S1</accession>
<feature type="chain" id="PRO_5018242043" description="DUF11 domain-containing protein" evidence="1">
    <location>
        <begin position="33"/>
        <end position="231"/>
    </location>
</feature>
<reference evidence="2 3" key="1">
    <citation type="submission" date="2018-10" db="EMBL/GenBank/DDBJ databases">
        <title>Isolation from cow dung.</title>
        <authorList>
            <person name="Ling L."/>
        </authorList>
    </citation>
    <scope>NUCLEOTIDE SEQUENCE [LARGE SCALE GENOMIC DNA]</scope>
    <source>
        <strain evidence="2 3">NEAU-LL90</strain>
    </source>
</reference>
<organism evidence="2 3">
    <name type="scientific">Nocardia stercoris</name>
    <dbReference type="NCBI Taxonomy" id="2483361"/>
    <lineage>
        <taxon>Bacteria</taxon>
        <taxon>Bacillati</taxon>
        <taxon>Actinomycetota</taxon>
        <taxon>Actinomycetes</taxon>
        <taxon>Mycobacteriales</taxon>
        <taxon>Nocardiaceae</taxon>
        <taxon>Nocardia</taxon>
    </lineage>
</organism>
<dbReference type="OrthoDB" id="4548707at2"/>
<dbReference type="EMBL" id="RFFH01000003">
    <property type="protein sequence ID" value="RMI33446.1"/>
    <property type="molecule type" value="Genomic_DNA"/>
</dbReference>
<dbReference type="Proteomes" id="UP000279275">
    <property type="component" value="Unassembled WGS sequence"/>
</dbReference>
<evidence type="ECO:0008006" key="4">
    <source>
        <dbReference type="Google" id="ProtNLM"/>
    </source>
</evidence>
<name>A0A3M2L8S1_9NOCA</name>
<feature type="signal peptide" evidence="1">
    <location>
        <begin position="1"/>
        <end position="32"/>
    </location>
</feature>
<evidence type="ECO:0000256" key="1">
    <source>
        <dbReference type="SAM" id="SignalP"/>
    </source>
</evidence>
<evidence type="ECO:0000313" key="2">
    <source>
        <dbReference type="EMBL" id="RMI33446.1"/>
    </source>
</evidence>
<protein>
    <recommendedName>
        <fullName evidence="4">DUF11 domain-containing protein</fullName>
    </recommendedName>
</protein>